<proteinExistence type="predicted"/>
<sequence length="93" mass="9907">MAAALHGRAAASGARLSLAPVTAERGRRRWQWALELNAGPGHDTLLTVLTDSRLPLGLELWRRECTCGQPVSAGCALFLTRTCTHVITGGRSA</sequence>
<accession>A0A8H9HXL4</accession>
<organism evidence="2 3">
    <name type="scientific">Kitasatospora aureofaciens</name>
    <name type="common">Streptomyces aureofaciens</name>
    <dbReference type="NCBI Taxonomy" id="1894"/>
    <lineage>
        <taxon>Bacteria</taxon>
        <taxon>Bacillati</taxon>
        <taxon>Actinomycetota</taxon>
        <taxon>Actinomycetes</taxon>
        <taxon>Kitasatosporales</taxon>
        <taxon>Streptomycetaceae</taxon>
        <taxon>Kitasatospora</taxon>
    </lineage>
</organism>
<gene>
    <name evidence="1" type="ORF">GCM10010502_52650</name>
    <name evidence="2" type="ORF">HS99_0010055</name>
</gene>
<protein>
    <submittedName>
        <fullName evidence="2">Uncharacterized protein</fullName>
    </submittedName>
</protein>
<dbReference type="RefSeq" id="WP_030556982.1">
    <property type="nucleotide sequence ID" value="NZ_CP020567.1"/>
</dbReference>
<accession>A0A1E7N2A5</accession>
<evidence type="ECO:0000313" key="3">
    <source>
        <dbReference type="Proteomes" id="UP000037395"/>
    </source>
</evidence>
<dbReference type="Proteomes" id="UP000037395">
    <property type="component" value="Unassembled WGS sequence"/>
</dbReference>
<reference evidence="2" key="4">
    <citation type="submission" date="2016-08" db="EMBL/GenBank/DDBJ databases">
        <title>Sequencing, Assembly and Comparative Genomics of S. aureofaciens ATCC 10762.</title>
        <authorList>
            <person name="Gradnigo J.S."/>
            <person name="Johnson N."/>
            <person name="Somerville G.A."/>
        </authorList>
    </citation>
    <scope>NUCLEOTIDE SEQUENCE [LARGE SCALE GENOMIC DNA]</scope>
    <source>
        <strain evidence="2">ATCC 10762</strain>
    </source>
</reference>
<dbReference type="KEGG" id="kau:B6264_25685"/>
<reference evidence="1" key="5">
    <citation type="submission" date="2020-09" db="EMBL/GenBank/DDBJ databases">
        <authorList>
            <person name="Sun Q."/>
            <person name="Ohkuma M."/>
        </authorList>
    </citation>
    <scope>NUCLEOTIDE SEQUENCE</scope>
    <source>
        <strain evidence="1">JCM 4434</strain>
    </source>
</reference>
<evidence type="ECO:0000313" key="2">
    <source>
        <dbReference type="EMBL" id="OEV34806.1"/>
    </source>
</evidence>
<evidence type="ECO:0000313" key="1">
    <source>
        <dbReference type="EMBL" id="GGU92623.1"/>
    </source>
</evidence>
<reference evidence="3" key="3">
    <citation type="submission" date="2016-08" db="EMBL/GenBank/DDBJ databases">
        <title>Sequencing, assembly and comparative genomics of S. aureofaciens ATCC 10762.</title>
        <authorList>
            <person name="Gradnigo J.S."/>
            <person name="Johnson N."/>
            <person name="Somerville G.A."/>
        </authorList>
    </citation>
    <scope>NUCLEOTIDE SEQUENCE [LARGE SCALE GENOMIC DNA]</scope>
    <source>
        <strain evidence="3">ATCC 10762 / DSM 40127 / CCM 3239 / JCM 4008 / LMG 5968 / NBRC 12843 / NCIMB 8234 / A-377</strain>
    </source>
</reference>
<keyword evidence="3" id="KW-1185">Reference proteome</keyword>
<name>A0A1E7N2A5_KITAU</name>
<comment type="caution">
    <text evidence="2">The sequence shown here is derived from an EMBL/GenBank/DDBJ whole genome shotgun (WGS) entry which is preliminary data.</text>
</comment>
<dbReference type="EMBL" id="JPRF03000043">
    <property type="protein sequence ID" value="OEV34806.1"/>
    <property type="molecule type" value="Genomic_DNA"/>
</dbReference>
<dbReference type="EMBL" id="BMUB01000014">
    <property type="protein sequence ID" value="GGU92623.1"/>
    <property type="molecule type" value="Genomic_DNA"/>
</dbReference>
<evidence type="ECO:0000313" key="4">
    <source>
        <dbReference type="Proteomes" id="UP000610124"/>
    </source>
</evidence>
<reference evidence="1 4" key="1">
    <citation type="journal article" date="2014" name="Int. J. Syst. Evol. Microbiol.">
        <title>Complete genome sequence of Corynebacterium casei LMG S-19264T (=DSM 44701T), isolated from a smear-ripened cheese.</title>
        <authorList>
            <consortium name="US DOE Joint Genome Institute (JGI-PGF)"/>
            <person name="Walter F."/>
            <person name="Albersmeier A."/>
            <person name="Kalinowski J."/>
            <person name="Ruckert C."/>
        </authorList>
    </citation>
    <scope>NUCLEOTIDE SEQUENCE [LARGE SCALE GENOMIC DNA]</scope>
    <source>
        <strain evidence="1 4">JCM 4434</strain>
    </source>
</reference>
<reference evidence="2 3" key="2">
    <citation type="submission" date="2014-07" db="EMBL/GenBank/DDBJ databases">
        <authorList>
            <person name="Zhang J.E."/>
            <person name="Yang H."/>
            <person name="Guo J."/>
            <person name="Deng Z."/>
            <person name="Luo H."/>
            <person name="Luo M."/>
            <person name="Zhao B."/>
        </authorList>
    </citation>
    <scope>NUCLEOTIDE SEQUENCE [LARGE SCALE GENOMIC DNA]</scope>
    <source>
        <strain evidence="2">ATCC 10762</strain>
        <strain evidence="3">ATCC 10762 / DSM 40127 / CCM 3239 / JCM 4008 / LMG 5968 / NBRC 12843 / NCIMB 8234 / A-377</strain>
    </source>
</reference>
<dbReference type="Proteomes" id="UP000610124">
    <property type="component" value="Unassembled WGS sequence"/>
</dbReference>
<dbReference type="AlphaFoldDB" id="A0A1E7N2A5"/>